<dbReference type="AlphaFoldDB" id="A0A7S3KVM1"/>
<name>A0A7S3KVM1_9STRA</name>
<feature type="signal peptide" evidence="2">
    <location>
        <begin position="1"/>
        <end position="21"/>
    </location>
</feature>
<evidence type="ECO:0000256" key="2">
    <source>
        <dbReference type="SAM" id="SignalP"/>
    </source>
</evidence>
<gene>
    <name evidence="3" type="ORF">ACOF00016_LOCUS201</name>
</gene>
<feature type="chain" id="PRO_5030876570" evidence="2">
    <location>
        <begin position="22"/>
        <end position="232"/>
    </location>
</feature>
<reference evidence="3" key="1">
    <citation type="submission" date="2021-01" db="EMBL/GenBank/DDBJ databases">
        <authorList>
            <person name="Corre E."/>
            <person name="Pelletier E."/>
            <person name="Niang G."/>
            <person name="Scheremetjew M."/>
            <person name="Finn R."/>
            <person name="Kale V."/>
            <person name="Holt S."/>
            <person name="Cochrane G."/>
            <person name="Meng A."/>
            <person name="Brown T."/>
            <person name="Cohen L."/>
        </authorList>
    </citation>
    <scope>NUCLEOTIDE SEQUENCE</scope>
    <source>
        <strain evidence="3">CCMP127</strain>
    </source>
</reference>
<sequence length="232" mass="24853">MKTRNFCFLSFVSASILSVSAGNEQGQPGTLRRVKMSSMKKNGKGSTYSYDYYKGKGGSMKGKQAKGNGKGFSMSSKKINNKGMSAKGKGKGSYEYYSGHDYNACSPLIAAIWTYASDDTAFFSDVGADGFVDAGDSFIFDASPLEAFIDTTLIATGFFSGVCTVTTELTPEREYCVLNYDFGSLGTVAVQGSLEAMSIVGSTGCFGYYSGEVNGYLDDTVYLFAVNPQARR</sequence>
<keyword evidence="2" id="KW-0732">Signal</keyword>
<evidence type="ECO:0000313" key="3">
    <source>
        <dbReference type="EMBL" id="CAE0401873.1"/>
    </source>
</evidence>
<protein>
    <submittedName>
        <fullName evidence="3">Uncharacterized protein</fullName>
    </submittedName>
</protein>
<feature type="region of interest" description="Disordered" evidence="1">
    <location>
        <begin position="61"/>
        <end position="89"/>
    </location>
</feature>
<accession>A0A7S3KVM1</accession>
<dbReference type="EMBL" id="HBIM01000228">
    <property type="protein sequence ID" value="CAE0401873.1"/>
    <property type="molecule type" value="Transcribed_RNA"/>
</dbReference>
<evidence type="ECO:0000256" key="1">
    <source>
        <dbReference type="SAM" id="MobiDB-lite"/>
    </source>
</evidence>
<proteinExistence type="predicted"/>
<organism evidence="3">
    <name type="scientific">Amphora coffeiformis</name>
    <dbReference type="NCBI Taxonomy" id="265554"/>
    <lineage>
        <taxon>Eukaryota</taxon>
        <taxon>Sar</taxon>
        <taxon>Stramenopiles</taxon>
        <taxon>Ochrophyta</taxon>
        <taxon>Bacillariophyta</taxon>
        <taxon>Bacillariophyceae</taxon>
        <taxon>Bacillariophycidae</taxon>
        <taxon>Thalassiophysales</taxon>
        <taxon>Catenulaceae</taxon>
        <taxon>Amphora</taxon>
    </lineage>
</organism>